<protein>
    <submittedName>
        <fullName evidence="2">DNA-binding protein</fullName>
    </submittedName>
</protein>
<comment type="caution">
    <text evidence="2">The sequence shown here is derived from an EMBL/GenBank/DDBJ whole genome shotgun (WGS) entry which is preliminary data.</text>
</comment>
<reference evidence="2 3" key="1">
    <citation type="submission" date="2019-02" db="EMBL/GenBank/DDBJ databases">
        <authorList>
            <person name="Goldberg S.R."/>
            <person name="Haltli B.A."/>
            <person name="Correa H."/>
            <person name="Russell K.G."/>
        </authorList>
    </citation>
    <scope>NUCLEOTIDE SEQUENCE [LARGE SCALE GENOMIC DNA]</scope>
    <source>
        <strain evidence="2 3">JCM 16186</strain>
    </source>
</reference>
<dbReference type="Proteomes" id="UP000798808">
    <property type="component" value="Unassembled WGS sequence"/>
</dbReference>
<dbReference type="Pfam" id="PF12728">
    <property type="entry name" value="HTH_17"/>
    <property type="match status" value="1"/>
</dbReference>
<name>A0ABW9RL86_9BACT</name>
<organism evidence="2 3">
    <name type="scientific">Fulvivirga kasyanovii</name>
    <dbReference type="NCBI Taxonomy" id="396812"/>
    <lineage>
        <taxon>Bacteria</taxon>
        <taxon>Pseudomonadati</taxon>
        <taxon>Bacteroidota</taxon>
        <taxon>Cytophagia</taxon>
        <taxon>Cytophagales</taxon>
        <taxon>Fulvivirgaceae</taxon>
        <taxon>Fulvivirga</taxon>
    </lineage>
</organism>
<dbReference type="GO" id="GO:0003677">
    <property type="term" value="F:DNA binding"/>
    <property type="evidence" value="ECO:0007669"/>
    <property type="project" value="UniProtKB-KW"/>
</dbReference>
<accession>A0ABW9RL86</accession>
<evidence type="ECO:0000259" key="1">
    <source>
        <dbReference type="Pfam" id="PF12728"/>
    </source>
</evidence>
<evidence type="ECO:0000313" key="2">
    <source>
        <dbReference type="EMBL" id="MTI24736.1"/>
    </source>
</evidence>
<feature type="domain" description="Helix-turn-helix" evidence="1">
    <location>
        <begin position="17"/>
        <end position="64"/>
    </location>
</feature>
<keyword evidence="3" id="KW-1185">Reference proteome</keyword>
<dbReference type="EMBL" id="SMLW01000448">
    <property type="protein sequence ID" value="MTI24736.1"/>
    <property type="molecule type" value="Genomic_DNA"/>
</dbReference>
<sequence length="73" mass="8509">MQGGNQLSSEGIGDYISEKEAQKLLGKKTTWFWSMRTKGHLSFTKVGNKVFYHKKDLEKYMEDCKTEAFRRGK</sequence>
<keyword evidence="2" id="KW-0238">DNA-binding</keyword>
<evidence type="ECO:0000313" key="3">
    <source>
        <dbReference type="Proteomes" id="UP000798808"/>
    </source>
</evidence>
<proteinExistence type="predicted"/>
<dbReference type="InterPro" id="IPR041657">
    <property type="entry name" value="HTH_17"/>
</dbReference>
<gene>
    <name evidence="2" type="ORF">E1163_07270</name>
</gene>